<evidence type="ECO:0000313" key="1">
    <source>
        <dbReference type="EMBL" id="MDQ0478683.1"/>
    </source>
</evidence>
<dbReference type="Proteomes" id="UP001224418">
    <property type="component" value="Unassembled WGS sequence"/>
</dbReference>
<name>A0ABU0JNM8_HATLI</name>
<keyword evidence="2" id="KW-1185">Reference proteome</keyword>
<proteinExistence type="predicted"/>
<gene>
    <name evidence="1" type="ORF">QOZ93_000392</name>
</gene>
<protein>
    <submittedName>
        <fullName evidence="1">Uncharacterized protein</fullName>
    </submittedName>
</protein>
<sequence length="38" mass="4224">MVSVKESVMEIVEDVLDVTKLKGDSYIPISLLCNKTII</sequence>
<reference evidence="1 2" key="1">
    <citation type="submission" date="2023-07" db="EMBL/GenBank/DDBJ databases">
        <title>Genomic Encyclopedia of Type Strains, Phase IV (KMG-IV): sequencing the most valuable type-strain genomes for metagenomic binning, comparative biology and taxonomic classification.</title>
        <authorList>
            <person name="Goeker M."/>
        </authorList>
    </citation>
    <scope>NUCLEOTIDE SEQUENCE [LARGE SCALE GENOMIC DNA]</scope>
    <source>
        <strain evidence="1 2">DSM 1400</strain>
    </source>
</reference>
<evidence type="ECO:0000313" key="2">
    <source>
        <dbReference type="Proteomes" id="UP001224418"/>
    </source>
</evidence>
<comment type="caution">
    <text evidence="1">The sequence shown here is derived from an EMBL/GenBank/DDBJ whole genome shotgun (WGS) entry which is preliminary data.</text>
</comment>
<organism evidence="1 2">
    <name type="scientific">Hathewaya limosa</name>
    <name type="common">Clostridium limosum</name>
    <dbReference type="NCBI Taxonomy" id="1536"/>
    <lineage>
        <taxon>Bacteria</taxon>
        <taxon>Bacillati</taxon>
        <taxon>Bacillota</taxon>
        <taxon>Clostridia</taxon>
        <taxon>Eubacteriales</taxon>
        <taxon>Clostridiaceae</taxon>
        <taxon>Hathewaya</taxon>
    </lineage>
</organism>
<accession>A0ABU0JNM8</accession>
<dbReference type="EMBL" id="JAUSWN010000002">
    <property type="protein sequence ID" value="MDQ0478683.1"/>
    <property type="molecule type" value="Genomic_DNA"/>
</dbReference>